<dbReference type="PANTHER" id="PTHR23343:SF41">
    <property type="entry name" value="ZONA PELLUCIDA SPERM-BINDING PROTEIN 1"/>
    <property type="match status" value="1"/>
</dbReference>
<evidence type="ECO:0000256" key="4">
    <source>
        <dbReference type="ARBA" id="ARBA00023180"/>
    </source>
</evidence>
<dbReference type="GO" id="GO:0060468">
    <property type="term" value="P:prevention of polyspermy"/>
    <property type="evidence" value="ECO:0007669"/>
    <property type="project" value="TreeGrafter"/>
</dbReference>
<feature type="region of interest" description="Disordered" evidence="5">
    <location>
        <begin position="145"/>
        <end position="196"/>
    </location>
</feature>
<dbReference type="GO" id="GO:0005576">
    <property type="term" value="C:extracellular region"/>
    <property type="evidence" value="ECO:0007669"/>
    <property type="project" value="UniProtKB-SubCell"/>
</dbReference>
<dbReference type="InterPro" id="IPR055356">
    <property type="entry name" value="ZP-N"/>
</dbReference>
<dbReference type="Proteomes" id="UP000010556">
    <property type="component" value="Unassembled WGS sequence"/>
</dbReference>
<dbReference type="InterPro" id="IPR051148">
    <property type="entry name" value="Zona_Pellucida_Domain_gp"/>
</dbReference>
<feature type="chain" id="PRO_5003970327" evidence="6">
    <location>
        <begin position="26"/>
        <end position="283"/>
    </location>
</feature>
<protein>
    <submittedName>
        <fullName evidence="9">Zona pellucida sperm-binding protein 1</fullName>
    </submittedName>
</protein>
<dbReference type="AlphaFoldDB" id="L5LKR9"/>
<reference evidence="10" key="1">
    <citation type="journal article" date="2013" name="Science">
        <title>Comparative analysis of bat genomes provides insight into the evolution of flight and immunity.</title>
        <authorList>
            <person name="Zhang G."/>
            <person name="Cowled C."/>
            <person name="Shi Z."/>
            <person name="Huang Z."/>
            <person name="Bishop-Lilly K.A."/>
            <person name="Fang X."/>
            <person name="Wynne J.W."/>
            <person name="Xiong Z."/>
            <person name="Baker M.L."/>
            <person name="Zhao W."/>
            <person name="Tachedjian M."/>
            <person name="Zhu Y."/>
            <person name="Zhou P."/>
            <person name="Jiang X."/>
            <person name="Ng J."/>
            <person name="Yang L."/>
            <person name="Wu L."/>
            <person name="Xiao J."/>
            <person name="Feng Y."/>
            <person name="Chen Y."/>
            <person name="Sun X."/>
            <person name="Zhang Y."/>
            <person name="Marsh G.A."/>
            <person name="Crameri G."/>
            <person name="Broder C.C."/>
            <person name="Frey K.G."/>
            <person name="Wang L.F."/>
            <person name="Wang J."/>
        </authorList>
    </citation>
    <scope>NUCLEOTIDE SEQUENCE [LARGE SCALE GENOMIC DNA]</scope>
</reference>
<dbReference type="GO" id="GO:0035804">
    <property type="term" value="F:structural constituent of egg coat"/>
    <property type="evidence" value="ECO:0007669"/>
    <property type="project" value="TreeGrafter"/>
</dbReference>
<evidence type="ECO:0000256" key="6">
    <source>
        <dbReference type="SAM" id="SignalP"/>
    </source>
</evidence>
<keyword evidence="10" id="KW-1185">Reference proteome</keyword>
<dbReference type="PANTHER" id="PTHR23343">
    <property type="entry name" value="ZONA PELLUCIDA SPERM-BINDING PROTEIN"/>
    <property type="match status" value="1"/>
</dbReference>
<gene>
    <name evidence="9" type="ORF">MDA_GLEAN10003489</name>
</gene>
<feature type="domain" description="Zona pellucida sperm-binding protein 1/4 Ig-like" evidence="7">
    <location>
        <begin position="43"/>
        <end position="136"/>
    </location>
</feature>
<feature type="signal peptide" evidence="6">
    <location>
        <begin position="1"/>
        <end position="25"/>
    </location>
</feature>
<evidence type="ECO:0000256" key="5">
    <source>
        <dbReference type="SAM" id="MobiDB-lite"/>
    </source>
</evidence>
<keyword evidence="4" id="KW-0325">Glycoprotein</keyword>
<dbReference type="GO" id="GO:0032190">
    <property type="term" value="F:acrosin binding"/>
    <property type="evidence" value="ECO:0007669"/>
    <property type="project" value="TreeGrafter"/>
</dbReference>
<evidence type="ECO:0000259" key="7">
    <source>
        <dbReference type="Pfam" id="PF22821"/>
    </source>
</evidence>
<keyword evidence="2" id="KW-0964">Secreted</keyword>
<dbReference type="GO" id="GO:0007339">
    <property type="term" value="P:binding of sperm to zona pellucida"/>
    <property type="evidence" value="ECO:0007669"/>
    <property type="project" value="TreeGrafter"/>
</dbReference>
<evidence type="ECO:0000256" key="3">
    <source>
        <dbReference type="ARBA" id="ARBA00022729"/>
    </source>
</evidence>
<feature type="domain" description="ZP-N" evidence="8">
    <location>
        <begin position="202"/>
        <end position="279"/>
    </location>
</feature>
<dbReference type="Pfam" id="PF22821">
    <property type="entry name" value="ZP1_ZP4_Ig-like"/>
    <property type="match status" value="1"/>
</dbReference>
<keyword evidence="3 6" id="KW-0732">Signal</keyword>
<accession>L5LKR9</accession>
<sequence length="283" mass="29753">MTGALTMAWDRGLALLLLLVTPGLGQRPPPTPGFPGLRHSYDCGVEGMQLLVLPPEGRTVRFKVMDEFGNQFEVNNCSSCYHWVTAKPQGPAVFSADYKGCHVLEKAGRAHLSVFIEALLPDGRVDVAQNLTLVCPKPAHSWTTPDGPLVPSTSFSPSTPHTHELSPTTEPSVSPPTPASPALGSGPTHPTRAGAQGATEDTGAFIVFRFPFTHCGTTVQAGAGRVWGGVGGAWGLSGCLGVLTPLSPPQVAGNQLIYENQLVSDVDVQVGPRGAITRDGSFR</sequence>
<evidence type="ECO:0000256" key="1">
    <source>
        <dbReference type="ARBA" id="ARBA00004613"/>
    </source>
</evidence>
<comment type="subcellular location">
    <subcellularLocation>
        <location evidence="1">Secreted</location>
    </subcellularLocation>
</comment>
<dbReference type="InterPro" id="IPR054554">
    <property type="entry name" value="ZP1/4_Ig-like"/>
</dbReference>
<evidence type="ECO:0000256" key="2">
    <source>
        <dbReference type="ARBA" id="ARBA00022525"/>
    </source>
</evidence>
<evidence type="ECO:0000313" key="10">
    <source>
        <dbReference type="Proteomes" id="UP000010556"/>
    </source>
</evidence>
<dbReference type="Pfam" id="PF23344">
    <property type="entry name" value="ZP-N"/>
    <property type="match status" value="1"/>
</dbReference>
<feature type="compositionally biased region" description="Low complexity" evidence="5">
    <location>
        <begin position="151"/>
        <end position="172"/>
    </location>
</feature>
<name>L5LKR9_MYODS</name>
<evidence type="ECO:0000313" key="9">
    <source>
        <dbReference type="EMBL" id="ELK26882.1"/>
    </source>
</evidence>
<proteinExistence type="predicted"/>
<evidence type="ECO:0000259" key="8">
    <source>
        <dbReference type="Pfam" id="PF23344"/>
    </source>
</evidence>
<dbReference type="EMBL" id="KB110666">
    <property type="protein sequence ID" value="ELK26882.1"/>
    <property type="molecule type" value="Genomic_DNA"/>
</dbReference>
<organism evidence="9 10">
    <name type="scientific">Myotis davidii</name>
    <name type="common">David's myotis</name>
    <dbReference type="NCBI Taxonomy" id="225400"/>
    <lineage>
        <taxon>Eukaryota</taxon>
        <taxon>Metazoa</taxon>
        <taxon>Chordata</taxon>
        <taxon>Craniata</taxon>
        <taxon>Vertebrata</taxon>
        <taxon>Euteleostomi</taxon>
        <taxon>Mammalia</taxon>
        <taxon>Eutheria</taxon>
        <taxon>Laurasiatheria</taxon>
        <taxon>Chiroptera</taxon>
        <taxon>Yangochiroptera</taxon>
        <taxon>Vespertilionidae</taxon>
        <taxon>Myotis</taxon>
    </lineage>
</organism>
<dbReference type="GO" id="GO:0035805">
    <property type="term" value="C:egg coat"/>
    <property type="evidence" value="ECO:0007669"/>
    <property type="project" value="TreeGrafter"/>
</dbReference>